<feature type="chain" id="PRO_5046768043" description="Secreted protein" evidence="1">
    <location>
        <begin position="31"/>
        <end position="129"/>
    </location>
</feature>
<comment type="caution">
    <text evidence="2">The sequence shown here is derived from an EMBL/GenBank/DDBJ whole genome shotgun (WGS) entry which is preliminary data.</text>
</comment>
<keyword evidence="3" id="KW-1185">Reference proteome</keyword>
<dbReference type="EMBL" id="BAABIS010000001">
    <property type="protein sequence ID" value="GAA4854003.1"/>
    <property type="molecule type" value="Genomic_DNA"/>
</dbReference>
<proteinExistence type="predicted"/>
<organism evidence="2 3">
    <name type="scientific">Kitasatospora terrestris</name>
    <dbReference type="NCBI Taxonomy" id="258051"/>
    <lineage>
        <taxon>Bacteria</taxon>
        <taxon>Bacillati</taxon>
        <taxon>Actinomycetota</taxon>
        <taxon>Actinomycetes</taxon>
        <taxon>Kitasatosporales</taxon>
        <taxon>Streptomycetaceae</taxon>
        <taxon>Kitasatospora</taxon>
    </lineage>
</organism>
<evidence type="ECO:0000313" key="2">
    <source>
        <dbReference type="EMBL" id="GAA4854003.1"/>
    </source>
</evidence>
<evidence type="ECO:0000313" key="3">
    <source>
        <dbReference type="Proteomes" id="UP001501752"/>
    </source>
</evidence>
<evidence type="ECO:0000256" key="1">
    <source>
        <dbReference type="SAM" id="SignalP"/>
    </source>
</evidence>
<evidence type="ECO:0008006" key="4">
    <source>
        <dbReference type="Google" id="ProtNLM"/>
    </source>
</evidence>
<dbReference type="RefSeq" id="WP_345697698.1">
    <property type="nucleotide sequence ID" value="NZ_BAABIS010000001.1"/>
</dbReference>
<dbReference type="Proteomes" id="UP001501752">
    <property type="component" value="Unassembled WGS sequence"/>
</dbReference>
<gene>
    <name evidence="2" type="ORF">GCM10023235_34180</name>
</gene>
<reference evidence="3" key="1">
    <citation type="journal article" date="2019" name="Int. J. Syst. Evol. Microbiol.">
        <title>The Global Catalogue of Microorganisms (GCM) 10K type strain sequencing project: providing services to taxonomists for standard genome sequencing and annotation.</title>
        <authorList>
            <consortium name="The Broad Institute Genomics Platform"/>
            <consortium name="The Broad Institute Genome Sequencing Center for Infectious Disease"/>
            <person name="Wu L."/>
            <person name="Ma J."/>
        </authorList>
    </citation>
    <scope>NUCLEOTIDE SEQUENCE [LARGE SCALE GENOMIC DNA]</scope>
    <source>
        <strain evidence="3">JCM 13006</strain>
    </source>
</reference>
<sequence>MSRTRTGAGALAAIGTAVLLSGANAGAAQAEQVLPADLPLPATQLQNTDAAQAVGGTTSGLGYAIAPVKELRLDPWAGSSADFLNNGVAVAPDNGMPPVATSAVTGPLSNGGGAKDLPVAGALLGALPL</sequence>
<keyword evidence="1" id="KW-0732">Signal</keyword>
<accession>A0ABP9DPB9</accession>
<feature type="signal peptide" evidence="1">
    <location>
        <begin position="1"/>
        <end position="30"/>
    </location>
</feature>
<protein>
    <recommendedName>
        <fullName evidence="4">Secreted protein</fullName>
    </recommendedName>
</protein>
<name>A0ABP9DPB9_9ACTN</name>